<name>A0A5C4MVD7_9RHOB</name>
<evidence type="ECO:0008006" key="3">
    <source>
        <dbReference type="Google" id="ProtNLM"/>
    </source>
</evidence>
<comment type="caution">
    <text evidence="1">The sequence shown here is derived from an EMBL/GenBank/DDBJ whole genome shotgun (WGS) entry which is preliminary data.</text>
</comment>
<reference evidence="1 2" key="1">
    <citation type="submission" date="2019-06" db="EMBL/GenBank/DDBJ databases">
        <title>YIM 131921 draft genome.</title>
        <authorList>
            <person name="Jiang L."/>
        </authorList>
    </citation>
    <scope>NUCLEOTIDE SEQUENCE [LARGE SCALE GENOMIC DNA]</scope>
    <source>
        <strain evidence="1 2">YIM 131921</strain>
    </source>
</reference>
<dbReference type="Proteomes" id="UP000305887">
    <property type="component" value="Unassembled WGS sequence"/>
</dbReference>
<sequence>MTPELEVVQIGRGEAFTAWNQGYPCRAARWHFHPESGIHYVVATTGRGYLGEFGPGNLVMTGPKLPNTWISHVSPAMPVPLRSRVIQLADTFLAGPPNFPSSGCSAPSST</sequence>
<evidence type="ECO:0000313" key="1">
    <source>
        <dbReference type="EMBL" id="TNC48466.1"/>
    </source>
</evidence>
<dbReference type="RefSeq" id="WP_139077686.1">
    <property type="nucleotide sequence ID" value="NZ_VDFU01000017.1"/>
</dbReference>
<keyword evidence="2" id="KW-1185">Reference proteome</keyword>
<dbReference type="EMBL" id="VDFU01000017">
    <property type="protein sequence ID" value="TNC48466.1"/>
    <property type="molecule type" value="Genomic_DNA"/>
</dbReference>
<gene>
    <name evidence="1" type="ORF">FHG66_14025</name>
</gene>
<protein>
    <recommendedName>
        <fullName evidence="3">AraC-type arabinose-binding/dimerisation domain-containing protein</fullName>
    </recommendedName>
</protein>
<dbReference type="AlphaFoldDB" id="A0A5C4MVD7"/>
<dbReference type="OrthoDB" id="9816011at2"/>
<evidence type="ECO:0000313" key="2">
    <source>
        <dbReference type="Proteomes" id="UP000305887"/>
    </source>
</evidence>
<organism evidence="1 2">
    <name type="scientific">Rubellimicrobium rubrum</name>
    <dbReference type="NCBI Taxonomy" id="2585369"/>
    <lineage>
        <taxon>Bacteria</taxon>
        <taxon>Pseudomonadati</taxon>
        <taxon>Pseudomonadota</taxon>
        <taxon>Alphaproteobacteria</taxon>
        <taxon>Rhodobacterales</taxon>
        <taxon>Roseobacteraceae</taxon>
        <taxon>Rubellimicrobium</taxon>
    </lineage>
</organism>
<accession>A0A5C4MVD7</accession>
<proteinExistence type="predicted"/>